<protein>
    <submittedName>
        <fullName evidence="1">Uncharacterized protein</fullName>
    </submittedName>
</protein>
<dbReference type="Proteomes" id="UP000534286">
    <property type="component" value="Unassembled WGS sequence"/>
</dbReference>
<dbReference type="AlphaFoldDB" id="A0A7W7S3Z8"/>
<comment type="caution">
    <text evidence="1">The sequence shown here is derived from an EMBL/GenBank/DDBJ whole genome shotgun (WGS) entry which is preliminary data.</text>
</comment>
<dbReference type="EMBL" id="JACHJU010000005">
    <property type="protein sequence ID" value="MBB4943489.1"/>
    <property type="molecule type" value="Genomic_DNA"/>
</dbReference>
<reference evidence="1 2" key="1">
    <citation type="submission" date="2020-08" db="EMBL/GenBank/DDBJ databases">
        <title>Sequencing the genomes of 1000 actinobacteria strains.</title>
        <authorList>
            <person name="Klenk H.-P."/>
        </authorList>
    </citation>
    <scope>NUCLEOTIDE SEQUENCE [LARGE SCALE GENOMIC DNA]</scope>
    <source>
        <strain evidence="1 2">DSM 43023</strain>
    </source>
</reference>
<keyword evidence="2" id="KW-1185">Reference proteome</keyword>
<dbReference type="RefSeq" id="WP_184759299.1">
    <property type="nucleotide sequence ID" value="NZ_BAABEK010000025.1"/>
</dbReference>
<sequence length="336" mass="37717">MTLFVYRSHYEGPLSKRVRRLPDATVLDWFRRGWAAVVEEGHDTEMWITAELGGPVYGFGSIFEAARRDALAAPGTWQELRDLLRRHLYVEGEVRADELSVRVLTDDDEVELAYFFLDDSLMETHTDRLAYLAYDGWPLPEKADEAVPGPFVPPVPVEELAPARPGGEGVTYAVLLTFCDSESIGGLVPRSFPGVRLPELAAHLRALEPRVGGWPRELLVLRALTAPADDEIGQALNRCNGWPDTEQSFLGDHHSLHDDSMRVLETAELEQGRDPGRTLVRHSRHLAQMSIHMNDFFGHQQWFLFDDVWAAGHAGLAGSLLRYAHSWDPFEAGAQE</sequence>
<evidence type="ECO:0000313" key="2">
    <source>
        <dbReference type="Proteomes" id="UP000534286"/>
    </source>
</evidence>
<proteinExistence type="predicted"/>
<accession>A0A7W7S3Z8</accession>
<evidence type="ECO:0000313" key="1">
    <source>
        <dbReference type="EMBL" id="MBB4943489.1"/>
    </source>
</evidence>
<gene>
    <name evidence="1" type="ORF">FHR32_007889</name>
</gene>
<name>A0A7W7S3Z8_9ACTN</name>
<organism evidence="1 2">
    <name type="scientific">Streptosporangium album</name>
    <dbReference type="NCBI Taxonomy" id="47479"/>
    <lineage>
        <taxon>Bacteria</taxon>
        <taxon>Bacillati</taxon>
        <taxon>Actinomycetota</taxon>
        <taxon>Actinomycetes</taxon>
        <taxon>Streptosporangiales</taxon>
        <taxon>Streptosporangiaceae</taxon>
        <taxon>Streptosporangium</taxon>
    </lineage>
</organism>